<reference evidence="1" key="1">
    <citation type="submission" date="2022-01" db="UniProtKB">
        <authorList>
            <consortium name="EnsemblMetazoa"/>
        </authorList>
    </citation>
    <scope>IDENTIFICATION</scope>
</reference>
<name>A0A8I6TGD9_CIMLE</name>
<dbReference type="KEGG" id="clec:106669941"/>
<sequence length="149" mass="17196">MDVSRVKDQKNVSEILPLCTYDNDETNCRPRLVVNKYKKCEYSNANEVFSTENETTGLDKTTEGLLKGLIPHSNDHVKNRDPIDKLYSLFNTLNDNQFPKQYIPARYNISKGITDELFHKTEIEVNFETVKMSLWKACTIMEQVNGVKS</sequence>
<dbReference type="GeneID" id="106669941"/>
<dbReference type="RefSeq" id="XP_014255332.1">
    <property type="nucleotide sequence ID" value="XM_014399846.2"/>
</dbReference>
<evidence type="ECO:0000313" key="2">
    <source>
        <dbReference type="Proteomes" id="UP000494040"/>
    </source>
</evidence>
<dbReference type="RefSeq" id="XP_014255331.1">
    <property type="nucleotide sequence ID" value="XM_014399845.1"/>
</dbReference>
<accession>A0A8I6TGD9</accession>
<keyword evidence="2" id="KW-1185">Reference proteome</keyword>
<evidence type="ECO:0000313" key="1">
    <source>
        <dbReference type="EnsemblMetazoa" id="XP_014255331.1"/>
    </source>
</evidence>
<proteinExistence type="predicted"/>
<dbReference type="EnsemblMetazoa" id="XM_014399846.2">
    <property type="protein sequence ID" value="XP_014255332.1"/>
    <property type="gene ID" value="LOC106669941"/>
</dbReference>
<dbReference type="AlphaFoldDB" id="A0A8I6TGD9"/>
<organism evidence="1 2">
    <name type="scientific">Cimex lectularius</name>
    <name type="common">Bed bug</name>
    <name type="synonym">Acanthia lectularia</name>
    <dbReference type="NCBI Taxonomy" id="79782"/>
    <lineage>
        <taxon>Eukaryota</taxon>
        <taxon>Metazoa</taxon>
        <taxon>Ecdysozoa</taxon>
        <taxon>Arthropoda</taxon>
        <taxon>Hexapoda</taxon>
        <taxon>Insecta</taxon>
        <taxon>Pterygota</taxon>
        <taxon>Neoptera</taxon>
        <taxon>Paraneoptera</taxon>
        <taxon>Hemiptera</taxon>
        <taxon>Heteroptera</taxon>
        <taxon>Panheteroptera</taxon>
        <taxon>Cimicomorpha</taxon>
        <taxon>Cimicidae</taxon>
        <taxon>Cimex</taxon>
    </lineage>
</organism>
<protein>
    <submittedName>
        <fullName evidence="1">Uncharacterized protein</fullName>
    </submittedName>
</protein>
<dbReference type="EnsemblMetazoa" id="XM_014399845.1">
    <property type="protein sequence ID" value="XP_014255331.1"/>
    <property type="gene ID" value="LOC106669941"/>
</dbReference>
<dbReference type="Proteomes" id="UP000494040">
    <property type="component" value="Unassembled WGS sequence"/>
</dbReference>